<dbReference type="Pfam" id="PF00480">
    <property type="entry name" value="ROK"/>
    <property type="match status" value="1"/>
</dbReference>
<organism evidence="4 5">
    <name type="scientific">Mobiluncus mulieris</name>
    <dbReference type="NCBI Taxonomy" id="2052"/>
    <lineage>
        <taxon>Bacteria</taxon>
        <taxon>Bacillati</taxon>
        <taxon>Actinomycetota</taxon>
        <taxon>Actinomycetes</taxon>
        <taxon>Actinomycetales</taxon>
        <taxon>Actinomycetaceae</taxon>
        <taxon>Mobiluncus</taxon>
    </lineage>
</organism>
<dbReference type="SUPFAM" id="SSF46785">
    <property type="entry name" value="Winged helix' DNA-binding domain"/>
    <property type="match status" value="1"/>
</dbReference>
<comment type="similarity">
    <text evidence="1">Belongs to the ROK (NagC/XylR) family.</text>
</comment>
<name>A0A378PD46_9ACTO</name>
<keyword evidence="4" id="KW-0808">Transferase</keyword>
<dbReference type="Proteomes" id="UP000255284">
    <property type="component" value="Unassembled WGS sequence"/>
</dbReference>
<dbReference type="InterPro" id="IPR036390">
    <property type="entry name" value="WH_DNA-bd_sf"/>
</dbReference>
<proteinExistence type="inferred from homology"/>
<dbReference type="InterPro" id="IPR043129">
    <property type="entry name" value="ATPase_NBD"/>
</dbReference>
<evidence type="ECO:0000313" key="7">
    <source>
        <dbReference type="Proteomes" id="UP000582487"/>
    </source>
</evidence>
<dbReference type="EMBL" id="JABCUV010000007">
    <property type="protein sequence ID" value="NMW93531.1"/>
    <property type="molecule type" value="Genomic_DNA"/>
</dbReference>
<dbReference type="EMBL" id="UGGQ01000006">
    <property type="protein sequence ID" value="STO15494.1"/>
    <property type="molecule type" value="Genomic_DNA"/>
</dbReference>
<dbReference type="InterPro" id="IPR000600">
    <property type="entry name" value="ROK"/>
</dbReference>
<dbReference type="RefSeq" id="WP_004016970.1">
    <property type="nucleotide sequence ID" value="NZ_CAMPNB010000010.1"/>
</dbReference>
<dbReference type="GeneID" id="61167698"/>
<dbReference type="EMBL" id="JABCUR010000003">
    <property type="protein sequence ID" value="NMW64695.1"/>
    <property type="molecule type" value="Genomic_DNA"/>
</dbReference>
<dbReference type="InterPro" id="IPR036388">
    <property type="entry name" value="WH-like_DNA-bd_sf"/>
</dbReference>
<dbReference type="AlphaFoldDB" id="A0A378PD46"/>
<dbReference type="GO" id="GO:0009384">
    <property type="term" value="F:N-acylmannosamine kinase activity"/>
    <property type="evidence" value="ECO:0007669"/>
    <property type="project" value="UniProtKB-EC"/>
</dbReference>
<dbReference type="Proteomes" id="UP000582487">
    <property type="component" value="Unassembled WGS sequence"/>
</dbReference>
<reference evidence="4 5" key="1">
    <citation type="submission" date="2018-06" db="EMBL/GenBank/DDBJ databases">
        <authorList>
            <consortium name="Pathogen Informatics"/>
            <person name="Doyle S."/>
        </authorList>
    </citation>
    <scope>NUCLEOTIDE SEQUENCE [LARGE SCALE GENOMIC DNA]</scope>
    <source>
        <strain evidence="4 5">NCTC11819</strain>
    </source>
</reference>
<dbReference type="PANTHER" id="PTHR18964:SF149">
    <property type="entry name" value="BIFUNCTIONAL UDP-N-ACETYLGLUCOSAMINE 2-EPIMERASE_N-ACETYLMANNOSAMINE KINASE"/>
    <property type="match status" value="1"/>
</dbReference>
<protein>
    <submittedName>
        <fullName evidence="4">N-acetylmannosamine kinase</fullName>
        <ecNumber evidence="4">2.7.1.60</ecNumber>
    </submittedName>
    <submittedName>
        <fullName evidence="2">ROK family protein</fullName>
    </submittedName>
</protein>
<evidence type="ECO:0000313" key="3">
    <source>
        <dbReference type="EMBL" id="NMW93531.1"/>
    </source>
</evidence>
<evidence type="ECO:0000313" key="5">
    <source>
        <dbReference type="Proteomes" id="UP000255284"/>
    </source>
</evidence>
<dbReference type="PANTHER" id="PTHR18964">
    <property type="entry name" value="ROK (REPRESSOR, ORF, KINASE) FAMILY"/>
    <property type="match status" value="1"/>
</dbReference>
<dbReference type="Gene3D" id="3.30.420.40">
    <property type="match status" value="2"/>
</dbReference>
<evidence type="ECO:0000313" key="6">
    <source>
        <dbReference type="Proteomes" id="UP000578252"/>
    </source>
</evidence>
<dbReference type="Proteomes" id="UP000578252">
    <property type="component" value="Unassembled WGS sequence"/>
</dbReference>
<dbReference type="SUPFAM" id="SSF53067">
    <property type="entry name" value="Actin-like ATPase domain"/>
    <property type="match status" value="1"/>
</dbReference>
<dbReference type="EC" id="2.7.1.60" evidence="4"/>
<evidence type="ECO:0000313" key="2">
    <source>
        <dbReference type="EMBL" id="NMW64695.1"/>
    </source>
</evidence>
<comment type="caution">
    <text evidence="4">The sequence shown here is derived from an EMBL/GenBank/DDBJ whole genome shotgun (WGS) entry which is preliminary data.</text>
</comment>
<reference evidence="6 7" key="2">
    <citation type="submission" date="2020-04" db="EMBL/GenBank/DDBJ databases">
        <title>Antimicrobial susceptibility and clonality of vaginal-derived multi-drug resistant Mobiluncus isolates in China.</title>
        <authorList>
            <person name="Zhang X."/>
        </authorList>
    </citation>
    <scope>NUCLEOTIDE SEQUENCE [LARGE SCALE GENOMIC DNA]</scope>
    <source>
        <strain evidence="2 6">13</strain>
        <strain evidence="3 7">7</strain>
    </source>
</reference>
<evidence type="ECO:0000256" key="1">
    <source>
        <dbReference type="ARBA" id="ARBA00006479"/>
    </source>
</evidence>
<sequence>MTRQNTVHQESLRSINIGLALQSILLSKTPPNRAQVAASIGAARSTAGTLVDELISWGLIEEREAPEQRKRGRPGKLLVPSSGKVAAIGVEINVAILAVKVIDVAGNVLAKRFIYDDFRGVEPPRAVDMAMGLIEECLGETDAEVNLVGTSFAVPGMVDSQTEHILVAPNLGWPAVDLVGLARQAGLSGKISVFNEADCAALTVSQNSPGQPSELQDFLYVSGEVGIGSAYVTEGVVRTGKHGWAGELGHVCVDAVGAPCACGSTGCLEVYAGQRAMCAAAQVASIEELLSKLKLGDKRCEQTVRKAVVSLGVAISAAMNLLDISTIVFGGHLGRLADYLVKPTMEELRTRVLWGDLSSFNIIPIRLDSGKRATGAAFAVLNQVLKNPAAFAASAS</sequence>
<evidence type="ECO:0000313" key="4">
    <source>
        <dbReference type="EMBL" id="STO15494.1"/>
    </source>
</evidence>
<keyword evidence="4" id="KW-0418">Kinase</keyword>
<dbReference type="Gene3D" id="1.10.10.10">
    <property type="entry name" value="Winged helix-like DNA-binding domain superfamily/Winged helix DNA-binding domain"/>
    <property type="match status" value="1"/>
</dbReference>
<accession>A0A378PD46</accession>
<gene>
    <name evidence="4" type="primary">nanK</name>
    <name evidence="3" type="ORF">HHJ74_07465</name>
    <name evidence="2" type="ORF">HHJ78_03920</name>
    <name evidence="4" type="ORF">NCTC11819_00031</name>
</gene>